<dbReference type="InterPro" id="IPR038765">
    <property type="entry name" value="Papain-like_cys_pep_sf"/>
</dbReference>
<dbReference type="SUPFAM" id="SSF54001">
    <property type="entry name" value="Cysteine proteinases"/>
    <property type="match status" value="1"/>
</dbReference>
<dbReference type="AlphaFoldDB" id="A0A2P6NX41"/>
<dbReference type="GO" id="GO:0016579">
    <property type="term" value="P:protein deubiquitination"/>
    <property type="evidence" value="ECO:0007669"/>
    <property type="project" value="TreeGrafter"/>
</dbReference>
<keyword evidence="6 8" id="KW-0788">Thiol protease</keyword>
<dbReference type="Gene3D" id="3.40.50.150">
    <property type="entry name" value="Vaccinia Virus protein VP39"/>
    <property type="match status" value="1"/>
</dbReference>
<protein>
    <recommendedName>
        <fullName evidence="8">Ubiquitin carboxyl-terminal hydrolase</fullName>
        <ecNumber evidence="8">3.4.19.12</ecNumber>
    </recommendedName>
</protein>
<dbReference type="InParanoid" id="A0A2P6NX41"/>
<keyword evidence="11" id="KW-1185">Reference proteome</keyword>
<dbReference type="Proteomes" id="UP000241769">
    <property type="component" value="Unassembled WGS sequence"/>
</dbReference>
<comment type="caution">
    <text evidence="10">The sequence shown here is derived from an EMBL/GenBank/DDBJ whole genome shotgun (WGS) entry which is preliminary data.</text>
</comment>
<evidence type="ECO:0000313" key="10">
    <source>
        <dbReference type="EMBL" id="PRP88530.1"/>
    </source>
</evidence>
<dbReference type="InterPro" id="IPR006342">
    <property type="entry name" value="FkbM_mtfrase"/>
</dbReference>
<dbReference type="SUPFAM" id="SSF53335">
    <property type="entry name" value="S-adenosyl-L-methionine-dependent methyltransferases"/>
    <property type="match status" value="1"/>
</dbReference>
<sequence>MDKLPSLAASRQHICIQMVQAGTVDFSMADVNWAFDHCNVSSIEMGKGVTPKKLVIPTTLLITLLLTWWSYSAALSRAYLDMERLTDDLRQAKAQLRTGVVSIIRQPGETTYGAVSIPVIPTDLAGKTIKLPSKVSRLWLDVGAHRESMMCRPALLEQDDLAVIAFEPLYDNWGHLNIKNHHERLFSFPAAVSPIEGYQAFRRAGTDMCSSLKGVNPEAIRKDWPGGCTETSLTYEVPTVRLETIIEMVPSDIAIEFLKVDAQGSDLDVIKSAGKLLSRISTIVVEVQLLRPLYAESATEQDFIDYFKIHGFKHTQTKIQNLEKTEANMLFVNSKMVEPKKGSLPLTEFPSVNRADPTPFILNLLYNFVNTTQVYNTDEGVKTFIPLGRIHFVTTNRLIVTPENNPEVLSQLAESLGIRDLLFQDVYSLDAELLSSIQRPVYALIFISPGVVYRRRRNAEFPAPAELPLYDQHGDDPIMWFRQTIQHSCGLMSLIHSVSNGPARRHVLPDSLLGRLLHQATPLKPAERARVLYDSEELARAHQSAARCGGWKGPIDRGQLSEDEDVLSEKALRLGLRHFLDRANEDNGFSLRLVSTYCTVRRAMQEPGWLQRGKRRGTLYCICSVLQESSSSHEGGTLPDDRVDPLQKRILNDQTRDGGSWRIHVPLPERERKPHNYCTYSFNRGLFSLMSRSITCEPSNVHHLDGKHLPPTVHDFPLYLRAVINESGTDATSLIPYGVLSTKWCLSRSRSELRDMRVNWIIGQLWISKEQICADWEDGTRSKGLAQCNQPSLLQIMILRHQGSHALHVRKAIPCFRCKAKGIECIESITKQRKGPKSKRIEETTSSALHSNDSADQFAYNLPSPAISTDMERLWNMLVPDIEEQVPPSMFVRTDQQYEDLLNTMSRFGHNIPTETMERLKRIQSKQGDLQKFITPEQKEDILVDFEKQLQSYTTMASLSDVPTIIIDRAPCVRYLNFAATNLFSWTLPLPQPDPSSIFHILSPEATQQLLVSTTQNLEWQERIYFRSGYRNMQEKEPHYESANYVCTIKKDLLGLLQLIIIQMLPDQVPQDQQPPSVLSDVIFHQKPEPRFVE</sequence>
<dbReference type="InterPro" id="IPR036959">
    <property type="entry name" value="Peptidase_C12_UCH_sf"/>
</dbReference>
<organism evidence="10 11">
    <name type="scientific">Planoprotostelium fungivorum</name>
    <dbReference type="NCBI Taxonomy" id="1890364"/>
    <lineage>
        <taxon>Eukaryota</taxon>
        <taxon>Amoebozoa</taxon>
        <taxon>Evosea</taxon>
        <taxon>Variosea</taxon>
        <taxon>Cavosteliida</taxon>
        <taxon>Cavosteliaceae</taxon>
        <taxon>Planoprotostelium</taxon>
    </lineage>
</organism>
<comment type="catalytic activity">
    <reaction evidence="1 8">
        <text>Thiol-dependent hydrolysis of ester, thioester, amide, peptide and isopeptide bonds formed by the C-terminal Gly of ubiquitin (a 76-residue protein attached to proteins as an intracellular targeting signal).</text>
        <dbReference type="EC" id="3.4.19.12"/>
    </reaction>
</comment>
<evidence type="ECO:0000313" key="11">
    <source>
        <dbReference type="Proteomes" id="UP000241769"/>
    </source>
</evidence>
<evidence type="ECO:0000256" key="8">
    <source>
        <dbReference type="RuleBase" id="RU361215"/>
    </source>
</evidence>
<dbReference type="EMBL" id="MDYQ01000009">
    <property type="protein sequence ID" value="PRP88530.1"/>
    <property type="molecule type" value="Genomic_DNA"/>
</dbReference>
<keyword evidence="5 8" id="KW-0378">Hydrolase</keyword>
<dbReference type="OrthoDB" id="427186at2759"/>
<proteinExistence type="inferred from homology"/>
<evidence type="ECO:0000256" key="3">
    <source>
        <dbReference type="ARBA" id="ARBA00022670"/>
    </source>
</evidence>
<dbReference type="EC" id="3.4.19.12" evidence="8"/>
<dbReference type="GO" id="GO:0006511">
    <property type="term" value="P:ubiquitin-dependent protein catabolic process"/>
    <property type="evidence" value="ECO:0007669"/>
    <property type="project" value="UniProtKB-UniRule"/>
</dbReference>
<dbReference type="STRING" id="1890364.A0A2P6NX41"/>
<keyword evidence="3 8" id="KW-0645">Protease</keyword>
<evidence type="ECO:0000256" key="1">
    <source>
        <dbReference type="ARBA" id="ARBA00000707"/>
    </source>
</evidence>
<evidence type="ECO:0000256" key="2">
    <source>
        <dbReference type="ARBA" id="ARBA00009326"/>
    </source>
</evidence>
<comment type="caution">
    <text evidence="7">Lacks conserved residue(s) required for the propagation of feature annotation.</text>
</comment>
<comment type="similarity">
    <text evidence="2 7 8">Belongs to the peptidase C12 family.</text>
</comment>
<dbReference type="PRINTS" id="PR00707">
    <property type="entry name" value="UBCTHYDRLASE"/>
</dbReference>
<dbReference type="InterPro" id="IPR029063">
    <property type="entry name" value="SAM-dependent_MTases_sf"/>
</dbReference>
<dbReference type="Gene3D" id="3.40.532.10">
    <property type="entry name" value="Peptidase C12, ubiquitin carboxyl-terminal hydrolase"/>
    <property type="match status" value="1"/>
</dbReference>
<evidence type="ECO:0000259" key="9">
    <source>
        <dbReference type="PROSITE" id="PS52048"/>
    </source>
</evidence>
<dbReference type="PANTHER" id="PTHR10589">
    <property type="entry name" value="UBIQUITIN CARBOXYL-TERMINAL HYDROLASE"/>
    <property type="match status" value="1"/>
</dbReference>
<evidence type="ECO:0000256" key="5">
    <source>
        <dbReference type="ARBA" id="ARBA00022801"/>
    </source>
</evidence>
<dbReference type="GO" id="GO:0005737">
    <property type="term" value="C:cytoplasm"/>
    <property type="evidence" value="ECO:0007669"/>
    <property type="project" value="TreeGrafter"/>
</dbReference>
<gene>
    <name evidence="10" type="ORF">PROFUN_02941</name>
</gene>
<accession>A0A2P6NX41</accession>
<feature type="domain" description="UCH catalytic" evidence="9">
    <location>
        <begin position="397"/>
        <end position="668"/>
    </location>
</feature>
<dbReference type="PANTHER" id="PTHR10589:SF17">
    <property type="entry name" value="UBIQUITIN CARBOXYL-TERMINAL HYDROLASE"/>
    <property type="match status" value="1"/>
</dbReference>
<dbReference type="PROSITE" id="PS52048">
    <property type="entry name" value="UCH_DOMAIN"/>
    <property type="match status" value="1"/>
</dbReference>
<evidence type="ECO:0000256" key="7">
    <source>
        <dbReference type="PROSITE-ProRule" id="PRU01393"/>
    </source>
</evidence>
<dbReference type="Pfam" id="PF01088">
    <property type="entry name" value="Peptidase_C12"/>
    <property type="match status" value="1"/>
</dbReference>
<evidence type="ECO:0000256" key="4">
    <source>
        <dbReference type="ARBA" id="ARBA00022786"/>
    </source>
</evidence>
<dbReference type="GO" id="GO:0004843">
    <property type="term" value="F:cysteine-type deubiquitinase activity"/>
    <property type="evidence" value="ECO:0007669"/>
    <property type="project" value="UniProtKB-EC"/>
</dbReference>
<dbReference type="NCBIfam" id="TIGR01444">
    <property type="entry name" value="fkbM_fam"/>
    <property type="match status" value="1"/>
</dbReference>
<keyword evidence="4 8" id="KW-0833">Ubl conjugation pathway</keyword>
<name>A0A2P6NX41_9EUKA</name>
<reference evidence="10 11" key="1">
    <citation type="journal article" date="2018" name="Genome Biol. Evol.">
        <title>Multiple Roots of Fruiting Body Formation in Amoebozoa.</title>
        <authorList>
            <person name="Hillmann F."/>
            <person name="Forbes G."/>
            <person name="Novohradska S."/>
            <person name="Ferling I."/>
            <person name="Riege K."/>
            <person name="Groth M."/>
            <person name="Westermann M."/>
            <person name="Marz M."/>
            <person name="Spaller T."/>
            <person name="Winckler T."/>
            <person name="Schaap P."/>
            <person name="Glockner G."/>
        </authorList>
    </citation>
    <scope>NUCLEOTIDE SEQUENCE [LARGE SCALE GENOMIC DNA]</scope>
    <source>
        <strain evidence="10 11">Jena</strain>
    </source>
</reference>
<dbReference type="Pfam" id="PF05050">
    <property type="entry name" value="Methyltransf_21"/>
    <property type="match status" value="1"/>
</dbReference>
<evidence type="ECO:0000256" key="6">
    <source>
        <dbReference type="ARBA" id="ARBA00022807"/>
    </source>
</evidence>
<dbReference type="InterPro" id="IPR001578">
    <property type="entry name" value="Peptidase_C12_UCH"/>
</dbReference>